<keyword evidence="2" id="KW-1133">Transmembrane helix</keyword>
<feature type="compositionally biased region" description="Low complexity" evidence="1">
    <location>
        <begin position="155"/>
        <end position="166"/>
    </location>
</feature>
<name>A0A2K0SXG1_9HYPO</name>
<protein>
    <recommendedName>
        <fullName evidence="5">Adhesin domain-containing protein</fullName>
    </recommendedName>
</protein>
<feature type="transmembrane region" description="Helical" evidence="2">
    <location>
        <begin position="278"/>
        <end position="299"/>
    </location>
</feature>
<feature type="compositionally biased region" description="Low complexity" evidence="1">
    <location>
        <begin position="57"/>
        <end position="68"/>
    </location>
</feature>
<dbReference type="AlphaFoldDB" id="A0A2K0SXG1"/>
<keyword evidence="2" id="KW-0472">Membrane</keyword>
<dbReference type="OrthoDB" id="3539644at2759"/>
<feature type="region of interest" description="Disordered" evidence="1">
    <location>
        <begin position="301"/>
        <end position="339"/>
    </location>
</feature>
<organism evidence="3 4">
    <name type="scientific">Trichoderma gamsii</name>
    <dbReference type="NCBI Taxonomy" id="398673"/>
    <lineage>
        <taxon>Eukaryota</taxon>
        <taxon>Fungi</taxon>
        <taxon>Dikarya</taxon>
        <taxon>Ascomycota</taxon>
        <taxon>Pezizomycotina</taxon>
        <taxon>Sordariomycetes</taxon>
        <taxon>Hypocreomycetidae</taxon>
        <taxon>Hypocreales</taxon>
        <taxon>Hypocreaceae</taxon>
        <taxon>Trichoderma</taxon>
    </lineage>
</organism>
<proteinExistence type="predicted"/>
<feature type="compositionally biased region" description="Polar residues" evidence="1">
    <location>
        <begin position="220"/>
        <end position="244"/>
    </location>
</feature>
<feature type="region of interest" description="Disordered" evidence="1">
    <location>
        <begin position="1"/>
        <end position="262"/>
    </location>
</feature>
<dbReference type="EMBL" id="MTYH01000115">
    <property type="protein sequence ID" value="PNP37962.1"/>
    <property type="molecule type" value="Genomic_DNA"/>
</dbReference>
<evidence type="ECO:0000256" key="1">
    <source>
        <dbReference type="SAM" id="MobiDB-lite"/>
    </source>
</evidence>
<dbReference type="Proteomes" id="UP000236546">
    <property type="component" value="Unassembled WGS sequence"/>
</dbReference>
<evidence type="ECO:0000256" key="2">
    <source>
        <dbReference type="SAM" id="Phobius"/>
    </source>
</evidence>
<feature type="compositionally biased region" description="Basic and acidic residues" evidence="1">
    <location>
        <begin position="302"/>
        <end position="315"/>
    </location>
</feature>
<gene>
    <name evidence="3" type="ORF">TGAMA5MH_10061</name>
</gene>
<sequence length="788" mass="85792">MPAPYSDNLYSGDDNPWAEDEQQQQNDEQQHDDSSALSPADGYFHASSSGPEEAATSSSHYTSRQSSSVPFVPNVMVEDPTLQEDRAAAKAREAAEESRINSAAAGGSTPFEHRQPHHQPPAQEASFHQPSHPFRAPPPSQAVAYPPFQAHRHQASSSSSSSASPSGHHHRRSIDEEVSSFQPSSSMGRPTDQYTVHRQTDAPPAYSPSASSPPLPSSYQTFSPPQAAAQSDSMGVPEENQSLLPRQPESMGGPPNGSQETLWRRIKRHSTTRKRVRTFLGVLLIISIVAALLGGTISISNSDRKKPGIIDDSPVKKPTTNNPPPNMVWPPSNNCPGGPYKDSKINEVVSFGTSKKLSIIQTIEKDGRNRRGPTPNVYGEVILQPVDTASSGQIQLEVATNDEDLHVDVDFNKRDQQFKVTVPRWVDWREPSWRPCIQIRITVSVPREAQLELFHVETVQLNVAVKDGFVLSSVTDAQIKTISGDVATGSLPSGDVAPYTLASRSIIIDTVSGDVSGWFPLYDLLKIHTVSGDIKTDLTPKPSQDKKPEQAVLSIETVSGDIKVIEPLVRNKRDDKFPPRDYVVGVSSSSGQIIAELAFTSKAKFETISGDQRVTLLPLFGSSSSQPSLSTDTKSGKTTLTLFEPLWKEGSTRIGYYDPAAPSRDKNSKLDNYDEPWIIIHPDQQLDDLPDAELTSTPNVSGGGDGLTRLKSHHASISGDFRLNYPASWEGDFVLTTLSGGQDIRGDDLHYKRSSGIIKRIEGTKGDGKSDLTIDSMSGREELVFGSA</sequence>
<feature type="compositionally biased region" description="Polar residues" evidence="1">
    <location>
        <begin position="179"/>
        <end position="197"/>
    </location>
</feature>
<accession>A0A2K0SXG1</accession>
<feature type="compositionally biased region" description="Basic and acidic residues" evidence="1">
    <location>
        <begin position="83"/>
        <end position="99"/>
    </location>
</feature>
<keyword evidence="2" id="KW-0812">Transmembrane</keyword>
<evidence type="ECO:0000313" key="4">
    <source>
        <dbReference type="Proteomes" id="UP000236546"/>
    </source>
</evidence>
<evidence type="ECO:0008006" key="5">
    <source>
        <dbReference type="Google" id="ProtNLM"/>
    </source>
</evidence>
<reference evidence="3 4" key="1">
    <citation type="submission" date="2017-02" db="EMBL/GenBank/DDBJ databases">
        <title>Genomes of Trichoderma spp. with biocontrol activity.</title>
        <authorList>
            <person name="Gardiner D."/>
            <person name="Kazan K."/>
            <person name="Vos C."/>
            <person name="Harvey P."/>
        </authorList>
    </citation>
    <scope>NUCLEOTIDE SEQUENCE [LARGE SCALE GENOMIC DNA]</scope>
    <source>
        <strain evidence="3 4">A5MH</strain>
    </source>
</reference>
<evidence type="ECO:0000313" key="3">
    <source>
        <dbReference type="EMBL" id="PNP37962.1"/>
    </source>
</evidence>
<comment type="caution">
    <text evidence="3">The sequence shown here is derived from an EMBL/GenBank/DDBJ whole genome shotgun (WGS) entry which is preliminary data.</text>
</comment>